<name>A0A6H0SC12_9MYCO</name>
<dbReference type="Proteomes" id="UP000501849">
    <property type="component" value="Chromosome"/>
</dbReference>
<dbReference type="EMBL" id="CP038799">
    <property type="protein sequence ID" value="QIV83979.1"/>
    <property type="molecule type" value="Genomic_DNA"/>
</dbReference>
<organism evidence="1 2">
    <name type="scientific">Mycolicibacterium frederiksbergense</name>
    <dbReference type="NCBI Taxonomy" id="117567"/>
    <lineage>
        <taxon>Bacteria</taxon>
        <taxon>Bacillati</taxon>
        <taxon>Actinomycetota</taxon>
        <taxon>Actinomycetes</taxon>
        <taxon>Mycobacteriales</taxon>
        <taxon>Mycobacteriaceae</taxon>
        <taxon>Mycolicibacterium</taxon>
    </lineage>
</organism>
<gene>
    <name evidence="1" type="ORF">EXE63_26165</name>
</gene>
<sequence>MFRFVFVLGVGYVLGAKAGRRRYEQISATYKAVTENPATKAVLDAGRRKVADRVSPDPAMVRLTAIDAETSVLHPEQVDVETPNPQNGKRF</sequence>
<accession>A0A6H0SC12</accession>
<dbReference type="AlphaFoldDB" id="A0A6H0SC12"/>
<reference evidence="1 2" key="1">
    <citation type="submission" date="2019-04" db="EMBL/GenBank/DDBJ databases">
        <title>Draft, Whole-Genome Sequence of the Anthracene-degrading Mycobacterium frederiksbergense LB501T, Isolated from a Polycyclic Aromatic Hydrocarbon (PAH)-Contaminated Soil.</title>
        <authorList>
            <person name="Augelletti F."/>
        </authorList>
    </citation>
    <scope>NUCLEOTIDE SEQUENCE [LARGE SCALE GENOMIC DNA]</scope>
    <source>
        <strain evidence="1 2">LB 501T</strain>
    </source>
</reference>
<protein>
    <submittedName>
        <fullName evidence="1">Uncharacterized protein</fullName>
    </submittedName>
</protein>
<dbReference type="KEGG" id="mfre:EXE63_26165"/>
<evidence type="ECO:0000313" key="1">
    <source>
        <dbReference type="EMBL" id="QIV83979.1"/>
    </source>
</evidence>
<proteinExistence type="predicted"/>
<evidence type="ECO:0000313" key="2">
    <source>
        <dbReference type="Proteomes" id="UP000501849"/>
    </source>
</evidence>
<keyword evidence="2" id="KW-1185">Reference proteome</keyword>
<dbReference type="RefSeq" id="WP_168144336.1">
    <property type="nucleotide sequence ID" value="NZ_CAXUTK020000001.1"/>
</dbReference>